<protein>
    <submittedName>
        <fullName evidence="7">Hemin receptor</fullName>
    </submittedName>
</protein>
<dbReference type="CDD" id="cd12131">
    <property type="entry name" value="HGbI-like"/>
    <property type="match status" value="1"/>
</dbReference>
<sequence>MTPEQIKLVQESFARVAPDAEEASQVFYTRLFEQAPEVRPLFKGDMRDQGKKLMAMLATVVQGLNDLDALMPAIRALAVRHNDYKVEPAHYDHVGAALLWTFEQALGDAFTAETRKAWSEAYGVLAGAMIAASAEAR</sequence>
<dbReference type="Gene3D" id="1.10.490.10">
    <property type="entry name" value="Globins"/>
    <property type="match status" value="1"/>
</dbReference>
<dbReference type="GO" id="GO:0046210">
    <property type="term" value="P:nitric oxide catabolic process"/>
    <property type="evidence" value="ECO:0007669"/>
    <property type="project" value="TreeGrafter"/>
</dbReference>
<dbReference type="EMBL" id="WXYQ01000006">
    <property type="protein sequence ID" value="NBG95825.1"/>
    <property type="molecule type" value="Genomic_DNA"/>
</dbReference>
<dbReference type="GO" id="GO:0005344">
    <property type="term" value="F:oxygen carrier activity"/>
    <property type="evidence" value="ECO:0007669"/>
    <property type="project" value="UniProtKB-KW"/>
</dbReference>
<proteinExistence type="inferred from homology"/>
<dbReference type="PANTHER" id="PTHR43396">
    <property type="entry name" value="FLAVOHEMOPROTEIN"/>
    <property type="match status" value="1"/>
</dbReference>
<evidence type="ECO:0000256" key="5">
    <source>
        <dbReference type="RuleBase" id="RU000356"/>
    </source>
</evidence>
<dbReference type="GO" id="GO:0019825">
    <property type="term" value="F:oxygen binding"/>
    <property type="evidence" value="ECO:0007669"/>
    <property type="project" value="InterPro"/>
</dbReference>
<keyword evidence="1 5" id="KW-0349">Heme</keyword>
<dbReference type="InterPro" id="IPR012292">
    <property type="entry name" value="Globin/Proto"/>
</dbReference>
<evidence type="ECO:0000256" key="4">
    <source>
        <dbReference type="ARBA" id="ARBA00023004"/>
    </source>
</evidence>
<gene>
    <name evidence="7" type="ORF">GTQ45_08770</name>
</gene>
<dbReference type="GO" id="GO:0008941">
    <property type="term" value="F:nitric oxide dioxygenase NAD(P)H activity"/>
    <property type="evidence" value="ECO:0007669"/>
    <property type="project" value="TreeGrafter"/>
</dbReference>
<dbReference type="AlphaFoldDB" id="A0A845QAZ7"/>
<evidence type="ECO:0000256" key="1">
    <source>
        <dbReference type="ARBA" id="ARBA00022617"/>
    </source>
</evidence>
<evidence type="ECO:0000256" key="3">
    <source>
        <dbReference type="ARBA" id="ARBA00022723"/>
    </source>
</evidence>
<keyword evidence="4" id="KW-0408">Iron</keyword>
<dbReference type="SUPFAM" id="SSF46458">
    <property type="entry name" value="Globin-like"/>
    <property type="match status" value="1"/>
</dbReference>
<keyword evidence="2 5" id="KW-0561">Oxygen transport</keyword>
<dbReference type="GeneID" id="300654528"/>
<dbReference type="OrthoDB" id="3213438at2"/>
<dbReference type="GO" id="GO:0071949">
    <property type="term" value="F:FAD binding"/>
    <property type="evidence" value="ECO:0007669"/>
    <property type="project" value="TreeGrafter"/>
</dbReference>
<dbReference type="InterPro" id="IPR009050">
    <property type="entry name" value="Globin-like_sf"/>
</dbReference>
<dbReference type="RefSeq" id="WP_160587716.1">
    <property type="nucleotide sequence ID" value="NZ_BMHN01000001.1"/>
</dbReference>
<evidence type="ECO:0000256" key="2">
    <source>
        <dbReference type="ARBA" id="ARBA00022621"/>
    </source>
</evidence>
<keyword evidence="5" id="KW-0813">Transport</keyword>
<dbReference type="GO" id="GO:0071500">
    <property type="term" value="P:cellular response to nitrosative stress"/>
    <property type="evidence" value="ECO:0007669"/>
    <property type="project" value="TreeGrafter"/>
</dbReference>
<organism evidence="7 8">
    <name type="scientific">Pyruvatibacter mobilis</name>
    <dbReference type="NCBI Taxonomy" id="1712261"/>
    <lineage>
        <taxon>Bacteria</taxon>
        <taxon>Pseudomonadati</taxon>
        <taxon>Pseudomonadota</taxon>
        <taxon>Alphaproteobacteria</taxon>
        <taxon>Hyphomicrobiales</taxon>
        <taxon>Parvibaculaceae</taxon>
        <taxon>Pyruvatibacter</taxon>
    </lineage>
</organism>
<keyword evidence="8" id="KW-1185">Reference proteome</keyword>
<feature type="domain" description="Globin" evidence="6">
    <location>
        <begin position="1"/>
        <end position="134"/>
    </location>
</feature>
<evidence type="ECO:0000313" key="7">
    <source>
        <dbReference type="EMBL" id="NBG95825.1"/>
    </source>
</evidence>
<dbReference type="InterPro" id="IPR000971">
    <property type="entry name" value="Globin"/>
</dbReference>
<comment type="caution">
    <text evidence="7">The sequence shown here is derived from an EMBL/GenBank/DDBJ whole genome shotgun (WGS) entry which is preliminary data.</text>
</comment>
<keyword evidence="3" id="KW-0479">Metal-binding</keyword>
<dbReference type="GO" id="GO:0020037">
    <property type="term" value="F:heme binding"/>
    <property type="evidence" value="ECO:0007669"/>
    <property type="project" value="InterPro"/>
</dbReference>
<name>A0A845QAZ7_9HYPH</name>
<keyword evidence="7" id="KW-0675">Receptor</keyword>
<dbReference type="PANTHER" id="PTHR43396:SF3">
    <property type="entry name" value="FLAVOHEMOPROTEIN"/>
    <property type="match status" value="1"/>
</dbReference>
<dbReference type="PRINTS" id="PR00188">
    <property type="entry name" value="PLANTGLOBIN"/>
</dbReference>
<comment type="similarity">
    <text evidence="5">Belongs to the globin family.</text>
</comment>
<evidence type="ECO:0000259" key="6">
    <source>
        <dbReference type="PROSITE" id="PS01033"/>
    </source>
</evidence>
<evidence type="ECO:0000313" key="8">
    <source>
        <dbReference type="Proteomes" id="UP000470384"/>
    </source>
</evidence>
<dbReference type="GO" id="GO:0046872">
    <property type="term" value="F:metal ion binding"/>
    <property type="evidence" value="ECO:0007669"/>
    <property type="project" value="UniProtKB-KW"/>
</dbReference>
<dbReference type="Proteomes" id="UP000470384">
    <property type="component" value="Unassembled WGS sequence"/>
</dbReference>
<dbReference type="PROSITE" id="PS01033">
    <property type="entry name" value="GLOBIN"/>
    <property type="match status" value="1"/>
</dbReference>
<reference evidence="7 8" key="1">
    <citation type="journal article" date="2016" name="Int. J. Syst. Evol. Microbiol.">
        <title>Pyruvatibacter mobilis gen. nov., sp. nov., a marine bacterium from the culture broth of Picochlorum sp. 122.</title>
        <authorList>
            <person name="Wang G."/>
            <person name="Tang M."/>
            <person name="Wu H."/>
            <person name="Dai S."/>
            <person name="Li T."/>
            <person name="Chen C."/>
            <person name="He H."/>
            <person name="Fan J."/>
            <person name="Xiang W."/>
            <person name="Li X."/>
        </authorList>
    </citation>
    <scope>NUCLEOTIDE SEQUENCE [LARGE SCALE GENOMIC DNA]</scope>
    <source>
        <strain evidence="7 8">GYP-11</strain>
    </source>
</reference>
<accession>A0A845QAZ7</accession>
<dbReference type="Pfam" id="PF00042">
    <property type="entry name" value="Globin"/>
    <property type="match status" value="1"/>
</dbReference>